<feature type="transmembrane region" description="Helical" evidence="10">
    <location>
        <begin position="154"/>
        <end position="172"/>
    </location>
</feature>
<dbReference type="Pfam" id="PF11744">
    <property type="entry name" value="ALMT"/>
    <property type="match status" value="1"/>
</dbReference>
<keyword evidence="6" id="KW-0406">Ion transport</keyword>
<comment type="subcellular location">
    <subcellularLocation>
        <location evidence="1">Membrane</location>
        <topology evidence="1">Multi-pass membrane protein</topology>
    </subcellularLocation>
</comment>
<dbReference type="GO" id="GO:0015743">
    <property type="term" value="P:malate transport"/>
    <property type="evidence" value="ECO:0007669"/>
    <property type="project" value="InterPro"/>
</dbReference>
<evidence type="ECO:0000256" key="7">
    <source>
        <dbReference type="ARBA" id="ARBA00023136"/>
    </source>
</evidence>
<dbReference type="GO" id="GO:0034220">
    <property type="term" value="P:monoatomic ion transmembrane transport"/>
    <property type="evidence" value="ECO:0007669"/>
    <property type="project" value="UniProtKB-KW"/>
</dbReference>
<dbReference type="InterPro" id="IPR020966">
    <property type="entry name" value="ALMT"/>
</dbReference>
<sequence>MNSTVISIPNEPQLSPPTKTKTTHFSRVSLLLSCKGIYNTRQLNHSLKVGVALVLVSLLYLVDSLYEKVGENAMWAIMTVVVIFEFSAGATLSKGLNRGIGTILGGFMGCLAATLADQIGGAGEAIVIGVSVFIFGVTASYIRLIPAFKKKFDYGAMIFILTFNLVIVSGIRDKKIFDLARDRLLTIGIGFGICILASLLIFPVWSSDNLHSSTVSKFHSIASSIEGCFEEYFNSIDKKDSKTTATLNGVLHSKSSDEILANFARWEPWHGKFGFHHPWDKYLDIGEQLRELAASNHSLKGCLQSPRQPSSKSLKLSIKALCEAVVSLLTTTLREFGESIDKMKVSRSGASLVAKLQKTRLELSAAISASELGELSNDERIAVASSVFLLMEMMDKVEVLAKYIKQLEDLAGFPSH</sequence>
<comment type="similarity">
    <text evidence="2">Belongs to the aromatic acid exporter (TC 2.A.85) family.</text>
</comment>
<evidence type="ECO:0000256" key="6">
    <source>
        <dbReference type="ARBA" id="ARBA00023065"/>
    </source>
</evidence>
<dbReference type="PANTHER" id="PTHR31086">
    <property type="entry name" value="ALUMINUM-ACTIVATED MALATE TRANSPORTER 10"/>
    <property type="match status" value="1"/>
</dbReference>
<feature type="transmembrane region" description="Helical" evidence="10">
    <location>
        <begin position="45"/>
        <end position="62"/>
    </location>
</feature>
<protein>
    <recommendedName>
        <fullName evidence="13">Aluminum-activated malate transporter</fullName>
    </recommendedName>
</protein>
<gene>
    <name evidence="11" type="ORF">AQUCO_01700422v1</name>
</gene>
<feature type="transmembrane region" description="Helical" evidence="10">
    <location>
        <begin position="74"/>
        <end position="92"/>
    </location>
</feature>
<reference evidence="11 12" key="1">
    <citation type="submission" date="2017-09" db="EMBL/GenBank/DDBJ databases">
        <title>WGS assembly of Aquilegia coerulea Goldsmith.</title>
        <authorList>
            <person name="Hodges S."/>
            <person name="Kramer E."/>
            <person name="Nordborg M."/>
            <person name="Tomkins J."/>
            <person name="Borevitz J."/>
            <person name="Derieg N."/>
            <person name="Yan J."/>
            <person name="Mihaltcheva S."/>
            <person name="Hayes R.D."/>
            <person name="Rokhsar D."/>
        </authorList>
    </citation>
    <scope>NUCLEOTIDE SEQUENCE [LARGE SCALE GENOMIC DNA]</scope>
    <source>
        <strain evidence="12">cv. Goldsmith</strain>
    </source>
</reference>
<evidence type="ECO:0000313" key="12">
    <source>
        <dbReference type="Proteomes" id="UP000230069"/>
    </source>
</evidence>
<keyword evidence="4 10" id="KW-0812">Transmembrane</keyword>
<evidence type="ECO:0000256" key="5">
    <source>
        <dbReference type="ARBA" id="ARBA00022989"/>
    </source>
</evidence>
<dbReference type="EMBL" id="KZ305034">
    <property type="protein sequence ID" value="PIA44807.1"/>
    <property type="molecule type" value="Genomic_DNA"/>
</dbReference>
<proteinExistence type="inferred from homology"/>
<evidence type="ECO:0000313" key="11">
    <source>
        <dbReference type="EMBL" id="PIA44807.1"/>
    </source>
</evidence>
<feature type="transmembrane region" description="Helical" evidence="10">
    <location>
        <begin position="122"/>
        <end position="142"/>
    </location>
</feature>
<keyword evidence="8" id="KW-0407">Ion channel</keyword>
<dbReference type="Proteomes" id="UP000230069">
    <property type="component" value="Unassembled WGS sequence"/>
</dbReference>
<dbReference type="AlphaFoldDB" id="A0A2G5DNI8"/>
<evidence type="ECO:0000256" key="3">
    <source>
        <dbReference type="ARBA" id="ARBA00022448"/>
    </source>
</evidence>
<dbReference type="OrthoDB" id="68611at2759"/>
<keyword evidence="5 10" id="KW-1133">Transmembrane helix</keyword>
<keyword evidence="12" id="KW-1185">Reference proteome</keyword>
<evidence type="ECO:0008006" key="13">
    <source>
        <dbReference type="Google" id="ProtNLM"/>
    </source>
</evidence>
<feature type="region of interest" description="Disordered" evidence="9">
    <location>
        <begin position="1"/>
        <end position="20"/>
    </location>
</feature>
<dbReference type="STRING" id="218851.A0A2G5DNI8"/>
<evidence type="ECO:0000256" key="4">
    <source>
        <dbReference type="ARBA" id="ARBA00022692"/>
    </source>
</evidence>
<accession>A0A2G5DNI8</accession>
<keyword evidence="3" id="KW-0813">Transport</keyword>
<evidence type="ECO:0000256" key="8">
    <source>
        <dbReference type="ARBA" id="ARBA00023303"/>
    </source>
</evidence>
<feature type="transmembrane region" description="Helical" evidence="10">
    <location>
        <begin position="184"/>
        <end position="205"/>
    </location>
</feature>
<keyword evidence="7 10" id="KW-0472">Membrane</keyword>
<organism evidence="11 12">
    <name type="scientific">Aquilegia coerulea</name>
    <name type="common">Rocky mountain columbine</name>
    <dbReference type="NCBI Taxonomy" id="218851"/>
    <lineage>
        <taxon>Eukaryota</taxon>
        <taxon>Viridiplantae</taxon>
        <taxon>Streptophyta</taxon>
        <taxon>Embryophyta</taxon>
        <taxon>Tracheophyta</taxon>
        <taxon>Spermatophyta</taxon>
        <taxon>Magnoliopsida</taxon>
        <taxon>Ranunculales</taxon>
        <taxon>Ranunculaceae</taxon>
        <taxon>Thalictroideae</taxon>
        <taxon>Aquilegia</taxon>
    </lineage>
</organism>
<evidence type="ECO:0000256" key="2">
    <source>
        <dbReference type="ARBA" id="ARBA00007079"/>
    </source>
</evidence>
<feature type="transmembrane region" description="Helical" evidence="10">
    <location>
        <begin position="99"/>
        <end position="116"/>
    </location>
</feature>
<evidence type="ECO:0000256" key="9">
    <source>
        <dbReference type="SAM" id="MobiDB-lite"/>
    </source>
</evidence>
<evidence type="ECO:0000256" key="10">
    <source>
        <dbReference type="SAM" id="Phobius"/>
    </source>
</evidence>
<name>A0A2G5DNI8_AQUCA</name>
<dbReference type="InParanoid" id="A0A2G5DNI8"/>
<evidence type="ECO:0000256" key="1">
    <source>
        <dbReference type="ARBA" id="ARBA00004141"/>
    </source>
</evidence>
<dbReference type="GO" id="GO:0016020">
    <property type="term" value="C:membrane"/>
    <property type="evidence" value="ECO:0007669"/>
    <property type="project" value="UniProtKB-SubCell"/>
</dbReference>